<comment type="similarity">
    <text evidence="2">Belongs to the SHE9 family.</text>
</comment>
<dbReference type="InterPro" id="IPR008839">
    <property type="entry name" value="MDM33_fungi"/>
</dbReference>
<evidence type="ECO:0000256" key="1">
    <source>
        <dbReference type="ARBA" id="ARBA00004273"/>
    </source>
</evidence>
<keyword evidence="13" id="KW-1185">Reference proteome</keyword>
<evidence type="ECO:0000256" key="11">
    <source>
        <dbReference type="SAM" id="Phobius"/>
    </source>
</evidence>
<proteinExistence type="inferred from homology"/>
<evidence type="ECO:0008006" key="14">
    <source>
        <dbReference type="Google" id="ProtNLM"/>
    </source>
</evidence>
<evidence type="ECO:0000256" key="6">
    <source>
        <dbReference type="ARBA" id="ARBA00022989"/>
    </source>
</evidence>
<feature type="non-terminal residue" evidence="12">
    <location>
        <position position="1"/>
    </location>
</feature>
<keyword evidence="6 11" id="KW-1133">Transmembrane helix</keyword>
<evidence type="ECO:0000256" key="9">
    <source>
        <dbReference type="ARBA" id="ARBA00023136"/>
    </source>
</evidence>
<comment type="function">
    <text evidence="10">Required for the maintenance of the structure of the mitochondrial inner membrane. Involved in mitochondrial morphology. Causes growth arrest when highly overexpressed.</text>
</comment>
<comment type="subcellular location">
    <subcellularLocation>
        <location evidence="1">Mitochondrion inner membrane</location>
    </subcellularLocation>
</comment>
<dbReference type="EMBL" id="BMAR01000028">
    <property type="protein sequence ID" value="GFR49127.1"/>
    <property type="molecule type" value="Genomic_DNA"/>
</dbReference>
<evidence type="ECO:0000256" key="8">
    <source>
        <dbReference type="ARBA" id="ARBA00023128"/>
    </source>
</evidence>
<feature type="transmembrane region" description="Helical" evidence="11">
    <location>
        <begin position="76"/>
        <end position="96"/>
    </location>
</feature>
<accession>A0AAD3DXR4</accession>
<protein>
    <recommendedName>
        <fullName evidence="14">Sensitive to high expression protein 9, mitochondrial</fullName>
    </recommendedName>
</protein>
<keyword evidence="4" id="KW-0999">Mitochondrion inner membrane</keyword>
<sequence>ALLQRKGSWGGADVQLFTSLCHQEHSLEGTVAQAKAAYGAASEALEGAHGELLRAIRERYSAETLWSDKIRRASTWWTAGLMALHLVSFLSVYLVMEPIKAQRLRNHVEEVLRDELVGVRQTVASLQSTLESHVASDGAAATAAQAAAAVMTAAAAA</sequence>
<evidence type="ECO:0000256" key="2">
    <source>
        <dbReference type="ARBA" id="ARBA00007472"/>
    </source>
</evidence>
<evidence type="ECO:0000313" key="12">
    <source>
        <dbReference type="EMBL" id="GFR49127.1"/>
    </source>
</evidence>
<dbReference type="PANTHER" id="PTHR31961">
    <property type="entry name" value="SENSITIVE TO HIGH EXPRESSION PROTEIN 9, MITOCHONDRIAL"/>
    <property type="match status" value="1"/>
</dbReference>
<organism evidence="12 13">
    <name type="scientific">Astrephomene gubernaculifera</name>
    <dbReference type="NCBI Taxonomy" id="47775"/>
    <lineage>
        <taxon>Eukaryota</taxon>
        <taxon>Viridiplantae</taxon>
        <taxon>Chlorophyta</taxon>
        <taxon>core chlorophytes</taxon>
        <taxon>Chlorophyceae</taxon>
        <taxon>CS clade</taxon>
        <taxon>Chlamydomonadales</taxon>
        <taxon>Astrephomenaceae</taxon>
        <taxon>Astrephomene</taxon>
    </lineage>
</organism>
<evidence type="ECO:0000256" key="7">
    <source>
        <dbReference type="ARBA" id="ARBA00023054"/>
    </source>
</evidence>
<dbReference type="AlphaFoldDB" id="A0AAD3DXR4"/>
<name>A0AAD3DXR4_9CHLO</name>
<reference evidence="12 13" key="1">
    <citation type="journal article" date="2021" name="Sci. Rep.">
        <title>Genome sequencing of the multicellular alga Astrephomene provides insights into convergent evolution of germ-soma differentiation.</title>
        <authorList>
            <person name="Yamashita S."/>
            <person name="Yamamoto K."/>
            <person name="Matsuzaki R."/>
            <person name="Suzuki S."/>
            <person name="Yamaguchi H."/>
            <person name="Hirooka S."/>
            <person name="Minakuchi Y."/>
            <person name="Miyagishima S."/>
            <person name="Kawachi M."/>
            <person name="Toyoda A."/>
            <person name="Nozaki H."/>
        </authorList>
    </citation>
    <scope>NUCLEOTIDE SEQUENCE [LARGE SCALE GENOMIC DNA]</scope>
    <source>
        <strain evidence="12 13">NIES-4017</strain>
    </source>
</reference>
<evidence type="ECO:0000256" key="3">
    <source>
        <dbReference type="ARBA" id="ARBA00022692"/>
    </source>
</evidence>
<evidence type="ECO:0000256" key="5">
    <source>
        <dbReference type="ARBA" id="ARBA00022946"/>
    </source>
</evidence>
<evidence type="ECO:0000256" key="10">
    <source>
        <dbReference type="ARBA" id="ARBA00024807"/>
    </source>
</evidence>
<dbReference type="PANTHER" id="PTHR31961:SF3">
    <property type="entry name" value="SENSITIVE TO HIGH EXPRESSION PROTEIN 9, MITOCHONDRIAL"/>
    <property type="match status" value="1"/>
</dbReference>
<keyword evidence="3 11" id="KW-0812">Transmembrane</keyword>
<gene>
    <name evidence="12" type="ORF">Agub_g10925</name>
</gene>
<evidence type="ECO:0000256" key="4">
    <source>
        <dbReference type="ARBA" id="ARBA00022792"/>
    </source>
</evidence>
<keyword evidence="7" id="KW-0175">Coiled coil</keyword>
<dbReference type="Pfam" id="PF05546">
    <property type="entry name" value="She9_MDM33"/>
    <property type="match status" value="1"/>
</dbReference>
<keyword evidence="5" id="KW-0809">Transit peptide</keyword>
<comment type="caution">
    <text evidence="12">The sequence shown here is derived from an EMBL/GenBank/DDBJ whole genome shotgun (WGS) entry which is preliminary data.</text>
</comment>
<dbReference type="GO" id="GO:0005743">
    <property type="term" value="C:mitochondrial inner membrane"/>
    <property type="evidence" value="ECO:0007669"/>
    <property type="project" value="UniProtKB-SubCell"/>
</dbReference>
<dbReference type="Proteomes" id="UP001054857">
    <property type="component" value="Unassembled WGS sequence"/>
</dbReference>
<evidence type="ECO:0000313" key="13">
    <source>
        <dbReference type="Proteomes" id="UP001054857"/>
    </source>
</evidence>
<keyword evidence="8" id="KW-0496">Mitochondrion</keyword>
<keyword evidence="9 11" id="KW-0472">Membrane</keyword>
<feature type="non-terminal residue" evidence="12">
    <location>
        <position position="157"/>
    </location>
</feature>